<dbReference type="GO" id="GO:0005886">
    <property type="term" value="C:plasma membrane"/>
    <property type="evidence" value="ECO:0007669"/>
    <property type="project" value="UniProtKB-SubCell"/>
</dbReference>
<keyword evidence="10" id="KW-1185">Reference proteome</keyword>
<feature type="transmembrane region" description="Helical" evidence="7">
    <location>
        <begin position="161"/>
        <end position="182"/>
    </location>
</feature>
<evidence type="ECO:0000313" key="9">
    <source>
        <dbReference type="EMBL" id="NYE19860.1"/>
    </source>
</evidence>
<evidence type="ECO:0000256" key="4">
    <source>
        <dbReference type="ARBA" id="ARBA00022692"/>
    </source>
</evidence>
<name>A0A7Y9GNP4_9MICO</name>
<dbReference type="PANTHER" id="PTHR42718:SF46">
    <property type="entry name" value="BLR6921 PROTEIN"/>
    <property type="match status" value="1"/>
</dbReference>
<evidence type="ECO:0000256" key="3">
    <source>
        <dbReference type="ARBA" id="ARBA00022475"/>
    </source>
</evidence>
<accession>A0A7Y9GNP4</accession>
<keyword evidence="3" id="KW-1003">Cell membrane</keyword>
<feature type="domain" description="Major facilitator superfamily (MFS) profile" evidence="8">
    <location>
        <begin position="9"/>
        <end position="462"/>
    </location>
</feature>
<sequence>MTESRRVSLVLTLVSAQLVVMLDSSILNVALPSIADEFALSATGTAWVLNAYFLSFGGLLLVSGRAADVFGRRRMYLIGAAVLAIGSVVGALAPDEGVLIAARVCQGAGAAMLSPAAMSVILAGFTGSARTTTMSWWGAASTVGGALGVTVGGVLTGMLGWHSVMAATAIVASAVLVAGWLTLPADEAGARRPFDAAGAAALTLAVVAAVYAVLTVPHRGFASIEVFVAVLAAIAAGVAFVIIERRTADAILAPAALREPRVAGGVVANMLGGAARIACFVLVALLIQQVLEYEPAVAGVAMLPTSLAGFAVSTLVLPRALKRFGAEKVAVAGLAMLIVAHLLFASIDHGAPYVWRVLPVLLLAATGVAFSFTPTTLVIADGFAARRAGVSSGLASATAQLGGAIGIAVFGAVDAAGRAAALGAGGSALAAAEAGLWAAHLTAAAFAAGAVIVAYITWPALRRSPRRTPRTATGS</sequence>
<dbReference type="Pfam" id="PF07690">
    <property type="entry name" value="MFS_1"/>
    <property type="match status" value="1"/>
</dbReference>
<feature type="transmembrane region" description="Helical" evidence="7">
    <location>
        <begin position="437"/>
        <end position="458"/>
    </location>
</feature>
<dbReference type="GO" id="GO:0022857">
    <property type="term" value="F:transmembrane transporter activity"/>
    <property type="evidence" value="ECO:0007669"/>
    <property type="project" value="InterPro"/>
</dbReference>
<organism evidence="9 10">
    <name type="scientific">Microbacterium immunditiarum</name>
    <dbReference type="NCBI Taxonomy" id="337480"/>
    <lineage>
        <taxon>Bacteria</taxon>
        <taxon>Bacillati</taxon>
        <taxon>Actinomycetota</taxon>
        <taxon>Actinomycetes</taxon>
        <taxon>Micrococcales</taxon>
        <taxon>Microbacteriaceae</taxon>
        <taxon>Microbacterium</taxon>
    </lineage>
</organism>
<dbReference type="PRINTS" id="PR01036">
    <property type="entry name" value="TCRTETB"/>
</dbReference>
<feature type="transmembrane region" description="Helical" evidence="7">
    <location>
        <begin position="100"/>
        <end position="124"/>
    </location>
</feature>
<evidence type="ECO:0000259" key="8">
    <source>
        <dbReference type="PROSITE" id="PS50850"/>
    </source>
</evidence>
<dbReference type="AlphaFoldDB" id="A0A7Y9GNP4"/>
<feature type="transmembrane region" description="Helical" evidence="7">
    <location>
        <begin position="75"/>
        <end position="94"/>
    </location>
</feature>
<keyword evidence="4 7" id="KW-0812">Transmembrane</keyword>
<feature type="transmembrane region" description="Helical" evidence="7">
    <location>
        <begin position="38"/>
        <end position="63"/>
    </location>
</feature>
<keyword evidence="5 7" id="KW-1133">Transmembrane helix</keyword>
<dbReference type="PROSITE" id="PS50850">
    <property type="entry name" value="MFS"/>
    <property type="match status" value="1"/>
</dbReference>
<evidence type="ECO:0000256" key="1">
    <source>
        <dbReference type="ARBA" id="ARBA00004651"/>
    </source>
</evidence>
<feature type="transmembrane region" description="Helical" evidence="7">
    <location>
        <begin position="194"/>
        <end position="214"/>
    </location>
</feature>
<comment type="subcellular location">
    <subcellularLocation>
        <location evidence="1">Cell membrane</location>
        <topology evidence="1">Multi-pass membrane protein</topology>
    </subcellularLocation>
</comment>
<feature type="transmembrane region" description="Helical" evidence="7">
    <location>
        <begin position="329"/>
        <end position="347"/>
    </location>
</feature>
<gene>
    <name evidence="9" type="ORF">BJ991_001888</name>
</gene>
<dbReference type="SUPFAM" id="SSF103473">
    <property type="entry name" value="MFS general substrate transporter"/>
    <property type="match status" value="1"/>
</dbReference>
<dbReference type="Proteomes" id="UP000576969">
    <property type="component" value="Unassembled WGS sequence"/>
</dbReference>
<dbReference type="PANTHER" id="PTHR42718">
    <property type="entry name" value="MAJOR FACILITATOR SUPERFAMILY MULTIDRUG TRANSPORTER MFSC"/>
    <property type="match status" value="1"/>
</dbReference>
<dbReference type="Gene3D" id="1.20.1720.10">
    <property type="entry name" value="Multidrug resistance protein D"/>
    <property type="match status" value="1"/>
</dbReference>
<proteinExistence type="predicted"/>
<keyword evidence="2" id="KW-0813">Transport</keyword>
<feature type="transmembrane region" description="Helical" evidence="7">
    <location>
        <begin position="392"/>
        <end position="417"/>
    </location>
</feature>
<feature type="transmembrane region" description="Helical" evidence="7">
    <location>
        <begin position="220"/>
        <end position="243"/>
    </location>
</feature>
<evidence type="ECO:0000256" key="2">
    <source>
        <dbReference type="ARBA" id="ARBA00022448"/>
    </source>
</evidence>
<feature type="transmembrane region" description="Helical" evidence="7">
    <location>
        <begin position="353"/>
        <end position="380"/>
    </location>
</feature>
<keyword evidence="6 7" id="KW-0472">Membrane</keyword>
<protein>
    <submittedName>
        <fullName evidence="9">EmrB/QacA subfamily drug resistance transporter</fullName>
    </submittedName>
</protein>
<reference evidence="9 10" key="1">
    <citation type="submission" date="2020-07" db="EMBL/GenBank/DDBJ databases">
        <title>Sequencing the genomes of 1000 actinobacteria strains.</title>
        <authorList>
            <person name="Klenk H.-P."/>
        </authorList>
    </citation>
    <scope>NUCLEOTIDE SEQUENCE [LARGE SCALE GENOMIC DNA]</scope>
    <source>
        <strain evidence="9 10">DSM 24662</strain>
    </source>
</reference>
<dbReference type="InterPro" id="IPR036259">
    <property type="entry name" value="MFS_trans_sf"/>
</dbReference>
<evidence type="ECO:0000256" key="6">
    <source>
        <dbReference type="ARBA" id="ARBA00023136"/>
    </source>
</evidence>
<evidence type="ECO:0000313" key="10">
    <source>
        <dbReference type="Proteomes" id="UP000576969"/>
    </source>
</evidence>
<evidence type="ECO:0000256" key="5">
    <source>
        <dbReference type="ARBA" id="ARBA00022989"/>
    </source>
</evidence>
<feature type="transmembrane region" description="Helical" evidence="7">
    <location>
        <begin position="296"/>
        <end position="317"/>
    </location>
</feature>
<dbReference type="Gene3D" id="1.20.1250.20">
    <property type="entry name" value="MFS general substrate transporter like domains"/>
    <property type="match status" value="1"/>
</dbReference>
<dbReference type="EMBL" id="JACCBV010000001">
    <property type="protein sequence ID" value="NYE19860.1"/>
    <property type="molecule type" value="Genomic_DNA"/>
</dbReference>
<dbReference type="CDD" id="cd17321">
    <property type="entry name" value="MFS_MMR_MDR_like"/>
    <property type="match status" value="1"/>
</dbReference>
<dbReference type="InterPro" id="IPR005829">
    <property type="entry name" value="Sugar_transporter_CS"/>
</dbReference>
<dbReference type="RefSeq" id="WP_179489471.1">
    <property type="nucleotide sequence ID" value="NZ_JACCBV010000001.1"/>
</dbReference>
<feature type="transmembrane region" description="Helical" evidence="7">
    <location>
        <begin position="264"/>
        <end position="290"/>
    </location>
</feature>
<dbReference type="PROSITE" id="PS00216">
    <property type="entry name" value="SUGAR_TRANSPORT_1"/>
    <property type="match status" value="1"/>
</dbReference>
<evidence type="ECO:0000256" key="7">
    <source>
        <dbReference type="SAM" id="Phobius"/>
    </source>
</evidence>
<dbReference type="InterPro" id="IPR011701">
    <property type="entry name" value="MFS"/>
</dbReference>
<comment type="caution">
    <text evidence="9">The sequence shown here is derived from an EMBL/GenBank/DDBJ whole genome shotgun (WGS) entry which is preliminary data.</text>
</comment>
<feature type="transmembrane region" description="Helical" evidence="7">
    <location>
        <begin position="136"/>
        <end position="155"/>
    </location>
</feature>
<dbReference type="InterPro" id="IPR020846">
    <property type="entry name" value="MFS_dom"/>
</dbReference>